<dbReference type="FunFam" id="2.40.20.10:FF:000020">
    <property type="entry name" value="Uncharacterized protein"/>
    <property type="match status" value="4"/>
</dbReference>
<feature type="disulfide bond" evidence="3">
    <location>
        <begin position="183"/>
        <end position="210"/>
    </location>
</feature>
<evidence type="ECO:0000259" key="7">
    <source>
        <dbReference type="PROSITE" id="PS01180"/>
    </source>
</evidence>
<feature type="disulfide bond" evidence="5">
    <location>
        <begin position="664"/>
        <end position="676"/>
    </location>
</feature>
<dbReference type="SUPFAM" id="SSF57424">
    <property type="entry name" value="LDL receptor-like module"/>
    <property type="match status" value="7"/>
</dbReference>
<feature type="disulfide bond" evidence="5">
    <location>
        <begin position="761"/>
        <end position="776"/>
    </location>
</feature>
<keyword evidence="10" id="KW-1185">Reference proteome</keyword>
<feature type="disulfide bond" evidence="3">
    <location>
        <begin position="382"/>
        <end position="409"/>
    </location>
</feature>
<dbReference type="SUPFAM" id="SSF49785">
    <property type="entry name" value="Galactose-binding domain-like"/>
    <property type="match status" value="1"/>
</dbReference>
<dbReference type="KEGG" id="bfo:118405953"/>
<dbReference type="InterPro" id="IPR016186">
    <property type="entry name" value="C-type_lectin-like/link_sf"/>
</dbReference>
<feature type="disulfide bond" evidence="5">
    <location>
        <begin position="781"/>
        <end position="793"/>
    </location>
</feature>
<dbReference type="InterPro" id="IPR002172">
    <property type="entry name" value="LDrepeatLR_classA_rpt"/>
</dbReference>
<protein>
    <submittedName>
        <fullName evidence="11">Uncharacterized protein LOC118405953</fullName>
    </submittedName>
</protein>
<dbReference type="InterPro" id="IPR013806">
    <property type="entry name" value="Kringle-like"/>
</dbReference>
<feature type="disulfide bond" evidence="5">
    <location>
        <begin position="632"/>
        <end position="650"/>
    </location>
</feature>
<dbReference type="PROSITE" id="PS00021">
    <property type="entry name" value="KRINGLE_1"/>
    <property type="match status" value="4"/>
</dbReference>
<dbReference type="CDD" id="cd00037">
    <property type="entry name" value="CLECT"/>
    <property type="match status" value="1"/>
</dbReference>
<dbReference type="PRINTS" id="PR00261">
    <property type="entry name" value="LDLRECEPTOR"/>
</dbReference>
<feature type="domain" description="Kringle" evidence="9">
    <location>
        <begin position="92"/>
        <end position="171"/>
    </location>
</feature>
<feature type="disulfide bond" evidence="5">
    <location>
        <begin position="742"/>
        <end position="754"/>
    </location>
</feature>
<dbReference type="Gene3D" id="4.10.400.10">
    <property type="entry name" value="Low-density Lipoprotein Receptor"/>
    <property type="match status" value="7"/>
</dbReference>
<dbReference type="SMART" id="SM00192">
    <property type="entry name" value="LDLa"/>
    <property type="match status" value="7"/>
</dbReference>
<dbReference type="InterPro" id="IPR018056">
    <property type="entry name" value="Kringle_CS"/>
</dbReference>
<dbReference type="InterPro" id="IPR050759">
    <property type="entry name" value="Serine_protease_kringle"/>
</dbReference>
<sequence>MTDATATPEEDCLIGDGTSYRGTVSVTESGRTCQHWDSQIPHGHDRTPANYPSSGLEQNYCRNPDGEPSGVWCYTTDPTQRWEYCDVPACSDCLIGDGTSYRGTVSVTESGRTCQHWDSQIPHGHDRTPANYPSSGLEQNYCRNPDGEPFGVWCYTTDPDQRWEYCDVPACSDTAVPTSAPGCGGILTAPPGGTVTSPNFPDVYNNDETCEWTIIVPEGSMVLLTFDSFHLEADFDFLTIYDGGSDSAAELQSLTGEGSIDPISSTANQMFLRFTSDSSLAAQGFQFSYTDCLIGDGTSYRGTVSVTESGRTCQHWDSQIPHGHDRTPANYPSSGLEQNYCRNPDGDPFGVWCYTTDPDQRWEYCDVPACSDTAVPTSAPGCGGILTAPPGGTVTSPNFPDDYNNDETCEWTIIVPEGSMVLLTFDSFHLEANFDFLTIYDGGSDSAAELQSLTGEVSIDPITSTANQMFLRFTSDFIEVAQGFQFSYTDAAGPDVTPEADCLIGDGTSYRGTVSVTESGRTCQHWDSQIPHGHDRTPANYPSSGLEQNYCRNPDGDPSGVWCYTTDPDQRWEHCDVPACSDGDCLESEHQCLDGSCIPANGWCDGVLFDCVQGEDESDCGDDGCLESERQCLDGSCITADWWCDGEYDCSQGEDESDCGGLNCYEDEFQCLNGSCISDDYWCDGEINCLQAEDELNCGGGCLESESQCSDGSCIPANWWCDGQYSDCSQGEDELECGGDSCQESERQCLDGSCILADWWCDGEYDCSQGEDESDCGVGGCQESELQCLDGSCIPEEWWCDELYDCSQGEDESDCWGAWVAKHPNWAIDATATEWPDTSGPDKVLDFEPGTFWNPINPGPWYIIFDLLMPYTLSAIGIANYGDITHDVTAFKFQTSASSHPLDWIDVLDFSESPETMPVQFSVGGFNATSRFWRLYITATGPDNWQPWLVDVGFYGMAADPGSFQCEENERQCSSGWCISPSLWCNNFYRDCPNSEDEADCGDDPGISEYTERDGTYYKVVDQAMMYYEAHQACAVDGGHLANDKTPELHDFLVSLIQGVDAGMDWWIGFHGATADGTWIWSDGTPISNCSFTNWAPGEPSRNYAEDCGHLWAGAGLQWDDTFCYMQKNFICQIGPGEENACAPHGITTEPADVSTAGAAVTTVEEHDVITVTPGGLTTEGQPDTTLLSGGLITTGQPEATMPPGGLTTEGQPEATMPPGGLTTEGQPEATMPPGGLTTEEEPDPTMPPGGPTTAGQPQTTMPPGGPTTAGQPQTTMPPRGTTGIEPMPTDDETWLT</sequence>
<feature type="compositionally biased region" description="Low complexity" evidence="6">
    <location>
        <begin position="1252"/>
        <end position="1279"/>
    </location>
</feature>
<evidence type="ECO:0000256" key="6">
    <source>
        <dbReference type="SAM" id="MobiDB-lite"/>
    </source>
</evidence>
<feature type="disulfide bond" evidence="5">
    <location>
        <begin position="749"/>
        <end position="767"/>
    </location>
</feature>
<dbReference type="RefSeq" id="XP_035661699.1">
    <property type="nucleotide sequence ID" value="XM_035805806.1"/>
</dbReference>
<evidence type="ECO:0000313" key="10">
    <source>
        <dbReference type="Proteomes" id="UP000001554"/>
    </source>
</evidence>
<dbReference type="InterPro" id="IPR000001">
    <property type="entry name" value="Kringle"/>
</dbReference>
<dbReference type="GeneID" id="118405953"/>
<dbReference type="GO" id="GO:0005102">
    <property type="term" value="F:signaling receptor binding"/>
    <property type="evidence" value="ECO:0000318"/>
    <property type="project" value="GO_Central"/>
</dbReference>
<evidence type="ECO:0000256" key="2">
    <source>
        <dbReference type="ARBA" id="ARBA00023157"/>
    </source>
</evidence>
<accession>A0A9J7KGC3</accession>
<dbReference type="InterPro" id="IPR036055">
    <property type="entry name" value="LDL_receptor-like_sf"/>
</dbReference>
<dbReference type="PROSITE" id="PS01209">
    <property type="entry name" value="LDLRA_1"/>
    <property type="match status" value="3"/>
</dbReference>
<proteinExistence type="predicted"/>
<feature type="domain" description="C-type lectin" evidence="8">
    <location>
        <begin position="1013"/>
        <end position="1133"/>
    </location>
</feature>
<organism evidence="10 11">
    <name type="scientific">Branchiostoma floridae</name>
    <name type="common">Florida lancelet</name>
    <name type="synonym">Amphioxus</name>
    <dbReference type="NCBI Taxonomy" id="7739"/>
    <lineage>
        <taxon>Eukaryota</taxon>
        <taxon>Metazoa</taxon>
        <taxon>Chordata</taxon>
        <taxon>Cephalochordata</taxon>
        <taxon>Leptocardii</taxon>
        <taxon>Amphioxiformes</taxon>
        <taxon>Branchiostomatidae</taxon>
        <taxon>Branchiostoma</taxon>
    </lineage>
</organism>
<feature type="disulfide bond" evidence="5">
    <location>
        <begin position="671"/>
        <end position="689"/>
    </location>
</feature>
<name>A0A9J7KGC3_BRAFL</name>
<evidence type="ECO:0000259" key="9">
    <source>
        <dbReference type="PROSITE" id="PS50070"/>
    </source>
</evidence>
<dbReference type="InterPro" id="IPR038178">
    <property type="entry name" value="Kringle_sf"/>
</dbReference>
<dbReference type="InterPro" id="IPR001304">
    <property type="entry name" value="C-type_lectin-like"/>
</dbReference>
<feature type="domain" description="CUB" evidence="7">
    <location>
        <begin position="382"/>
        <end position="491"/>
    </location>
</feature>
<dbReference type="Gene3D" id="3.10.100.10">
    <property type="entry name" value="Mannose-Binding Protein A, subunit A"/>
    <property type="match status" value="1"/>
</dbReference>
<dbReference type="Pfam" id="PF00059">
    <property type="entry name" value="Lectin_C"/>
    <property type="match status" value="1"/>
</dbReference>
<dbReference type="InterPro" id="IPR023415">
    <property type="entry name" value="LDLR_class-A_CS"/>
</dbReference>
<feature type="disulfide bond" evidence="5">
    <location>
        <begin position="702"/>
        <end position="714"/>
    </location>
</feature>
<dbReference type="OrthoDB" id="10020456at2759"/>
<evidence type="ECO:0000256" key="4">
    <source>
        <dbReference type="PROSITE-ProRule" id="PRU00121"/>
    </source>
</evidence>
<comment type="caution">
    <text evidence="4">Lacks conserved residue(s) required for the propagation of feature annotation.</text>
</comment>
<feature type="disulfide bond" evidence="5">
    <location>
        <begin position="644"/>
        <end position="659"/>
    </location>
</feature>
<dbReference type="GO" id="GO:0005615">
    <property type="term" value="C:extracellular space"/>
    <property type="evidence" value="ECO:0000318"/>
    <property type="project" value="GO_Central"/>
</dbReference>
<dbReference type="PROSITE" id="PS00615">
    <property type="entry name" value="C_TYPE_LECTIN_1"/>
    <property type="match status" value="1"/>
</dbReference>
<dbReference type="PANTHER" id="PTHR24261:SF7">
    <property type="entry name" value="KRINGLE DOMAIN-CONTAINING PROTEIN"/>
    <property type="match status" value="1"/>
</dbReference>
<dbReference type="SUPFAM" id="SSF56436">
    <property type="entry name" value="C-type lectin-like"/>
    <property type="match status" value="1"/>
</dbReference>
<dbReference type="SUPFAM" id="SSF57440">
    <property type="entry name" value="Kringle-like"/>
    <property type="match status" value="4"/>
</dbReference>
<feature type="disulfide bond" evidence="5">
    <location>
        <begin position="966"/>
        <end position="978"/>
    </location>
</feature>
<feature type="domain" description="Kringle" evidence="9">
    <location>
        <begin position="291"/>
        <end position="370"/>
    </location>
</feature>
<feature type="disulfide bond" evidence="5">
    <location>
        <begin position="625"/>
        <end position="637"/>
    </location>
</feature>
<dbReference type="Gene3D" id="2.40.20.10">
    <property type="entry name" value="Plasminogen Kringle 4"/>
    <property type="match status" value="4"/>
</dbReference>
<dbReference type="FunFam" id="2.60.120.290:FF:000001">
    <property type="entry name" value="CUB and sushi domain-containing protein 3 isoform X1"/>
    <property type="match status" value="2"/>
</dbReference>
<gene>
    <name evidence="11" type="primary">LOC118405953</name>
</gene>
<dbReference type="GO" id="GO:0004175">
    <property type="term" value="F:endopeptidase activity"/>
    <property type="evidence" value="ECO:0000318"/>
    <property type="project" value="GO_Central"/>
</dbReference>
<dbReference type="SUPFAM" id="SSF49854">
    <property type="entry name" value="Spermadhesin, CUB domain"/>
    <property type="match status" value="2"/>
</dbReference>
<dbReference type="Gene3D" id="2.60.120.290">
    <property type="entry name" value="Spermadhesin, CUB domain"/>
    <property type="match status" value="2"/>
</dbReference>
<evidence type="ECO:0000313" key="11">
    <source>
        <dbReference type="RefSeq" id="XP_035661699.1"/>
    </source>
</evidence>
<dbReference type="SMART" id="SM00130">
    <property type="entry name" value="KR"/>
    <property type="match status" value="4"/>
</dbReference>
<feature type="disulfide bond" evidence="5">
    <location>
        <begin position="800"/>
        <end position="815"/>
    </location>
</feature>
<reference evidence="11" key="2">
    <citation type="submission" date="2025-08" db="UniProtKB">
        <authorList>
            <consortium name="RefSeq"/>
        </authorList>
    </citation>
    <scope>IDENTIFICATION</scope>
    <source>
        <strain evidence="11">S238N-H82</strain>
        <tissue evidence="11">Testes</tissue>
    </source>
</reference>
<feature type="disulfide bond" evidence="5">
    <location>
        <begin position="788"/>
        <end position="806"/>
    </location>
</feature>
<dbReference type="CDD" id="cd00108">
    <property type="entry name" value="KR"/>
    <property type="match status" value="4"/>
</dbReference>
<feature type="domain" description="CUB" evidence="7">
    <location>
        <begin position="183"/>
        <end position="292"/>
    </location>
</feature>
<evidence type="ECO:0000259" key="8">
    <source>
        <dbReference type="PROSITE" id="PS50041"/>
    </source>
</evidence>
<keyword evidence="1 4" id="KW-0420">Kringle</keyword>
<dbReference type="InterPro" id="IPR035914">
    <property type="entry name" value="Sperma_CUB_dom_sf"/>
</dbReference>
<feature type="disulfide bond" evidence="5">
    <location>
        <begin position="683"/>
        <end position="698"/>
    </location>
</feature>
<dbReference type="InterPro" id="IPR018378">
    <property type="entry name" value="C-type_lectin_CS"/>
</dbReference>
<dbReference type="InterPro" id="IPR008979">
    <property type="entry name" value="Galactose-bd-like_sf"/>
</dbReference>
<dbReference type="CDD" id="cd00112">
    <property type="entry name" value="LDLa"/>
    <property type="match status" value="7"/>
</dbReference>
<dbReference type="Gene3D" id="2.60.120.260">
    <property type="entry name" value="Galactose-binding domain-like"/>
    <property type="match status" value="1"/>
</dbReference>
<evidence type="ECO:0000256" key="3">
    <source>
        <dbReference type="PROSITE-ProRule" id="PRU00059"/>
    </source>
</evidence>
<dbReference type="Pfam" id="PF00057">
    <property type="entry name" value="Ldl_recept_a"/>
    <property type="match status" value="5"/>
</dbReference>
<dbReference type="PANTHER" id="PTHR24261">
    <property type="entry name" value="PLASMINOGEN-RELATED"/>
    <property type="match status" value="1"/>
</dbReference>
<evidence type="ECO:0000256" key="1">
    <source>
        <dbReference type="ARBA" id="ARBA00022572"/>
    </source>
</evidence>
<dbReference type="InterPro" id="IPR016187">
    <property type="entry name" value="CTDL_fold"/>
</dbReference>
<dbReference type="PROSITE" id="PS50068">
    <property type="entry name" value="LDLRA_2"/>
    <property type="match status" value="7"/>
</dbReference>
<dbReference type="PRINTS" id="PR00018">
    <property type="entry name" value="KRINGLE"/>
</dbReference>
<feature type="domain" description="Kringle" evidence="9">
    <location>
        <begin position="501"/>
        <end position="580"/>
    </location>
</feature>
<dbReference type="CDD" id="cd00041">
    <property type="entry name" value="CUB"/>
    <property type="match status" value="2"/>
</dbReference>
<feature type="region of interest" description="Disordered" evidence="6">
    <location>
        <begin position="1195"/>
        <end position="1297"/>
    </location>
</feature>
<dbReference type="SMART" id="SM00034">
    <property type="entry name" value="CLECT"/>
    <property type="match status" value="1"/>
</dbReference>
<keyword evidence="2 5" id="KW-1015">Disulfide bond</keyword>
<dbReference type="PROSITE" id="PS50070">
    <property type="entry name" value="KRINGLE_2"/>
    <property type="match status" value="4"/>
</dbReference>
<dbReference type="Pfam" id="PF00431">
    <property type="entry name" value="CUB"/>
    <property type="match status" value="2"/>
</dbReference>
<dbReference type="InterPro" id="IPR000859">
    <property type="entry name" value="CUB_dom"/>
</dbReference>
<reference evidence="10" key="1">
    <citation type="journal article" date="2020" name="Nat. Ecol. Evol.">
        <title>Deeply conserved synteny resolves early events in vertebrate evolution.</title>
        <authorList>
            <person name="Simakov O."/>
            <person name="Marletaz F."/>
            <person name="Yue J.X."/>
            <person name="O'Connell B."/>
            <person name="Jenkins J."/>
            <person name="Brandt A."/>
            <person name="Calef R."/>
            <person name="Tung C.H."/>
            <person name="Huang T.K."/>
            <person name="Schmutz J."/>
            <person name="Satoh N."/>
            <person name="Yu J.K."/>
            <person name="Putnam N.H."/>
            <person name="Green R.E."/>
            <person name="Rokhsar D.S."/>
        </authorList>
    </citation>
    <scope>NUCLEOTIDE SEQUENCE [LARGE SCALE GENOMIC DNA]</scope>
    <source>
        <strain evidence="10">S238N-H82</strain>
    </source>
</reference>
<dbReference type="Pfam" id="PF00051">
    <property type="entry name" value="Kringle"/>
    <property type="match status" value="4"/>
</dbReference>
<evidence type="ECO:0000256" key="5">
    <source>
        <dbReference type="PROSITE-ProRule" id="PRU00124"/>
    </source>
</evidence>
<dbReference type="SMART" id="SM00042">
    <property type="entry name" value="CUB"/>
    <property type="match status" value="2"/>
</dbReference>
<feature type="domain" description="Kringle" evidence="9">
    <location>
        <begin position="11"/>
        <end position="90"/>
    </location>
</feature>
<dbReference type="PROSITE" id="PS50041">
    <property type="entry name" value="C_TYPE_LECTIN_2"/>
    <property type="match status" value="1"/>
</dbReference>
<dbReference type="PROSITE" id="PS01180">
    <property type="entry name" value="CUB"/>
    <property type="match status" value="2"/>
</dbReference>
<feature type="disulfide bond" evidence="5">
    <location>
        <begin position="585"/>
        <end position="597"/>
    </location>
</feature>
<dbReference type="Proteomes" id="UP000001554">
    <property type="component" value="Chromosome 18"/>
</dbReference>